<dbReference type="OrthoDB" id="1007311at2"/>
<keyword evidence="6" id="KW-1185">Reference proteome</keyword>
<dbReference type="GO" id="GO:0008422">
    <property type="term" value="F:beta-glucosidase activity"/>
    <property type="evidence" value="ECO:0007669"/>
    <property type="project" value="TreeGrafter"/>
</dbReference>
<evidence type="ECO:0000256" key="1">
    <source>
        <dbReference type="ARBA" id="ARBA00022729"/>
    </source>
</evidence>
<dbReference type="RefSeq" id="WP_095415207.1">
    <property type="nucleotide sequence ID" value="NZ_CP018477.1"/>
</dbReference>
<dbReference type="InterPro" id="IPR024462">
    <property type="entry name" value="GH116_N"/>
</dbReference>
<dbReference type="InterPro" id="IPR008928">
    <property type="entry name" value="6-hairpin_glycosidase_sf"/>
</dbReference>
<accession>A0A286RGG5</accession>
<evidence type="ECO:0000313" key="6">
    <source>
        <dbReference type="Proteomes" id="UP000215086"/>
    </source>
</evidence>
<dbReference type="Pfam" id="PF04685">
    <property type="entry name" value="DUF608"/>
    <property type="match status" value="1"/>
</dbReference>
<dbReference type="Gene3D" id="1.50.10.10">
    <property type="match status" value="1"/>
</dbReference>
<dbReference type="Pfam" id="PF13385">
    <property type="entry name" value="Laminin_G_3"/>
    <property type="match status" value="1"/>
</dbReference>
<dbReference type="EMBL" id="CP018477">
    <property type="protein sequence ID" value="ASV75032.1"/>
    <property type="molecule type" value="Genomic_DNA"/>
</dbReference>
<dbReference type="Pfam" id="PF12215">
    <property type="entry name" value="Glyco_hydr_116N"/>
    <property type="match status" value="1"/>
</dbReference>
<reference evidence="5 6" key="1">
    <citation type="journal article" name="Front. Microbiol.">
        <title>Sugar Metabolism of the First Thermophilic Planctomycete Thermogutta terrifontis: Comparative Genomic and Transcriptomic Approaches.</title>
        <authorList>
            <person name="Elcheninov A.G."/>
            <person name="Menzel P."/>
            <person name="Gudbergsdottir S.R."/>
            <person name="Slesarev A.I."/>
            <person name="Kadnikov V.V."/>
            <person name="Krogh A."/>
            <person name="Bonch-Osmolovskaya E.A."/>
            <person name="Peng X."/>
            <person name="Kublanov I.V."/>
        </authorList>
    </citation>
    <scope>NUCLEOTIDE SEQUENCE [LARGE SCALE GENOMIC DNA]</scope>
    <source>
        <strain evidence="5 6">R1</strain>
    </source>
</reference>
<evidence type="ECO:0000256" key="2">
    <source>
        <dbReference type="ARBA" id="ARBA00023157"/>
    </source>
</evidence>
<name>A0A286RGG5_9BACT</name>
<dbReference type="InterPro" id="IPR006558">
    <property type="entry name" value="LamG-like"/>
</dbReference>
<dbReference type="PANTHER" id="PTHR12654:SF4">
    <property type="entry name" value="PB1 DOMAIN-CONTAINING PROTEIN"/>
    <property type="match status" value="1"/>
</dbReference>
<evidence type="ECO:0000313" key="5">
    <source>
        <dbReference type="EMBL" id="ASV75032.1"/>
    </source>
</evidence>
<dbReference type="InterPro" id="IPR006775">
    <property type="entry name" value="GH116_catalytic"/>
</dbReference>
<dbReference type="Gene3D" id="2.60.120.200">
    <property type="match status" value="1"/>
</dbReference>
<dbReference type="SMART" id="SM00560">
    <property type="entry name" value="LamGL"/>
    <property type="match status" value="1"/>
</dbReference>
<evidence type="ECO:0000256" key="3">
    <source>
        <dbReference type="SAM" id="Coils"/>
    </source>
</evidence>
<feature type="coiled-coil region" evidence="3">
    <location>
        <begin position="252"/>
        <end position="288"/>
    </location>
</feature>
<dbReference type="AlphaFoldDB" id="A0A286RGG5"/>
<dbReference type="InterPro" id="IPR052566">
    <property type="entry name" value="Non-lysos_glucosylceramidase"/>
</dbReference>
<keyword evidence="1" id="KW-0732">Signal</keyword>
<protein>
    <recommendedName>
        <fullName evidence="4">LamG-like jellyroll fold domain-containing protein</fullName>
    </recommendedName>
</protein>
<evidence type="ECO:0000259" key="4">
    <source>
        <dbReference type="SMART" id="SM00560"/>
    </source>
</evidence>
<dbReference type="Proteomes" id="UP000215086">
    <property type="component" value="Chromosome"/>
</dbReference>
<dbReference type="GO" id="GO:0005975">
    <property type="term" value="P:carbohydrate metabolic process"/>
    <property type="evidence" value="ECO:0007669"/>
    <property type="project" value="InterPro"/>
</dbReference>
<proteinExistence type="predicted"/>
<gene>
    <name evidence="5" type="ORF">THTE_2430</name>
</gene>
<keyword evidence="2" id="KW-1015">Disulfide bond</keyword>
<dbReference type="KEGG" id="ttf:THTE_2430"/>
<feature type="domain" description="LamG-like jellyroll fold" evidence="4">
    <location>
        <begin position="100"/>
        <end position="239"/>
    </location>
</feature>
<dbReference type="InterPro" id="IPR012341">
    <property type="entry name" value="6hp_glycosidase-like_sf"/>
</dbReference>
<dbReference type="SUPFAM" id="SSF48208">
    <property type="entry name" value="Six-hairpin glycosidases"/>
    <property type="match status" value="1"/>
</dbReference>
<dbReference type="SUPFAM" id="SSF49899">
    <property type="entry name" value="Concanavalin A-like lectins/glucanases"/>
    <property type="match status" value="1"/>
</dbReference>
<organism evidence="5 6">
    <name type="scientific">Thermogutta terrifontis</name>
    <dbReference type="NCBI Taxonomy" id="1331910"/>
    <lineage>
        <taxon>Bacteria</taxon>
        <taxon>Pseudomonadati</taxon>
        <taxon>Planctomycetota</taxon>
        <taxon>Planctomycetia</taxon>
        <taxon>Pirellulales</taxon>
        <taxon>Thermoguttaceae</taxon>
        <taxon>Thermogutta</taxon>
    </lineage>
</organism>
<dbReference type="PANTHER" id="PTHR12654">
    <property type="entry name" value="BILE ACID BETA-GLUCOSIDASE-RELATED"/>
    <property type="match status" value="1"/>
</dbReference>
<keyword evidence="3" id="KW-0175">Coiled coil</keyword>
<sequence>MNSTSLFVATCLTIALSWQSTILGGEVAAKKAGNYHKLVEACPGLTWYLPLQSLDDVLAREGRVQGDQPQIVPGPDEGTALRFSGTTTLIFGPTPDLDTEEATIELWFRPEFTAPAQFNPCLIAKRESGDHRQTRWSIHVHGDYSGIDLWNGREVASYQPATGPLKPGQWYHLVVVSTKAGTTVYLNGVPCLPPRQNWQINRSEKNRSLNIGSSQPAGAEFFVGVICHVAVYSRALTEQEIAAHMDAMGFQAIRLAEQAKYEERRRAEAEEQARLEEAREKRRRELMEDPSLFARGVPTVYEKEHLSAVDLPVGGIGVGAIHMDGAARRHAWQIFGQVAYRFVPHSFFAVRVSGDNRTVERILQTIPEEGLPPMAEVRLVARYPLARYEFVDPEMPAQVALEAFNPFIPTNLRDSAIPCAVYRMTVTNPTKNRLSVTVLASQLNATGYRGDGTIEGVRHPSFGGNVNRVVRKEGSTWLMMGQSKSANSGDGLVLFMKGDRVHGVPAWTDLAQLRESIAKTAGQLDAKEVSAGPSPAGETLKGALWRSFDLEPGQTQTVTCVLTWFFSDLPAGTGKWSCRGRRYEAWWHGAEEVAAELDARLPELEAATRLYADSLYETNLPYWFVDRITSQVAILRSPTVFWCRDGYFGGWEGCNLDAGCCPGNCNHVWHYAQAHARLFPELGRLMREQEFRFQKEDGAIPHRQPDEFPAFDGQCGAVLNSYREHLLSRDSEWLAKNWTSIKRAMDYIIRRWDSDEDGVPSGPQWNTLDGELGGASSWLGSLYLAALAAAEKMAQLQGENDVAARYHRIRLSGQVKQDTMLFNGKYYIQIPDPEPHEDYGQGCAIDQVLGQWWAHQLDLGWVYPSEHVRTALASLFRYNFRGLMKGLPQKPRKFVADEDAGMQMFTWPPGTEPPEKVIRYASEVMTGFEYAAAAAMIQAGLVREGFTVVRAIALRYDGRKRVGLTPGNFTSWGYSGNPFGDDECGKFYARAMSSWSLLLACQGFIYDGPAQTIGFCPTWKPDDHVSFFTAAEGWGVFYQKREPGRQVDTIELRLGQLPLAKFITLPDNALPKHGECQKGGESIPVQVETDQGRVVCRLAQPIVLHAGEKVSFILTY</sequence>
<dbReference type="InterPro" id="IPR013320">
    <property type="entry name" value="ConA-like_dom_sf"/>
</dbReference>